<dbReference type="CDD" id="cd00130">
    <property type="entry name" value="PAS"/>
    <property type="match status" value="2"/>
</dbReference>
<dbReference type="FunFam" id="1.10.287.130:FF:000038">
    <property type="entry name" value="Sensory transduction histidine kinase"/>
    <property type="match status" value="1"/>
</dbReference>
<dbReference type="Pfam" id="PF03707">
    <property type="entry name" value="MHYT"/>
    <property type="match status" value="3"/>
</dbReference>
<keyword evidence="13 17" id="KW-0472">Membrane</keyword>
<dbReference type="CDD" id="cd00082">
    <property type="entry name" value="HisKA"/>
    <property type="match status" value="1"/>
</dbReference>
<dbReference type="SMART" id="SM00388">
    <property type="entry name" value="HisKA"/>
    <property type="match status" value="1"/>
</dbReference>
<dbReference type="SUPFAM" id="SSF47384">
    <property type="entry name" value="Homodimeric domain of signal transducing histidine kinase"/>
    <property type="match status" value="1"/>
</dbReference>
<keyword evidence="24" id="KW-1185">Reference proteome</keyword>
<evidence type="ECO:0000256" key="2">
    <source>
        <dbReference type="ARBA" id="ARBA00004651"/>
    </source>
</evidence>
<dbReference type="SMART" id="SM00387">
    <property type="entry name" value="HATPase_c"/>
    <property type="match status" value="1"/>
</dbReference>
<dbReference type="Pfam" id="PF00512">
    <property type="entry name" value="HisKA"/>
    <property type="match status" value="1"/>
</dbReference>
<keyword evidence="6" id="KW-0808">Transferase</keyword>
<feature type="domain" description="Histidine kinase" evidence="18">
    <location>
        <begin position="545"/>
        <end position="761"/>
    </location>
</feature>
<feature type="modified residue" description="4-aspartylphosphate" evidence="16">
    <location>
        <position position="832"/>
    </location>
</feature>
<feature type="transmembrane region" description="Helical" evidence="17">
    <location>
        <begin position="235"/>
        <end position="256"/>
    </location>
</feature>
<feature type="domain" description="MHYT" evidence="22">
    <location>
        <begin position="20"/>
        <end position="217"/>
    </location>
</feature>
<comment type="function">
    <text evidence="14">Putative oxygen sensor; modulates the activity of FixJ, a transcriptional activator of nitrogen fixation fixK gene. FixL probably acts as a kinase that phosphorylates FixJ.</text>
</comment>
<dbReference type="InterPro" id="IPR013655">
    <property type="entry name" value="PAS_fold_3"/>
</dbReference>
<keyword evidence="12" id="KW-0902">Two-component regulatory system</keyword>
<dbReference type="Pfam" id="PF02518">
    <property type="entry name" value="HATPase_c"/>
    <property type="match status" value="1"/>
</dbReference>
<evidence type="ECO:0000259" key="21">
    <source>
        <dbReference type="PROSITE" id="PS50113"/>
    </source>
</evidence>
<evidence type="ECO:0000313" key="24">
    <source>
        <dbReference type="Proteomes" id="UP000033664"/>
    </source>
</evidence>
<sequence length="1107" mass="122598">MFSQFFITDPAPELLVNGSYDWALVLLSVTVAIFASFFALQLREFAQQQRHTPFYRMALPASAAAFAAGVWSMHFIGMLAFSLCVSVDYDFTVTVVSFIPVFLATALGFHLLSTNNPSRAKLALSALLLGAGIGVMHYTGMAAMRLGPMLGYDPLWFVVSVLVAVILAWLGLAAHLYLQPTGRSTLGQTGYRILSAIVMGCAVSGMHYTGMQAARFVAQSPVYSELTDNSHVTDLALSIAIVSLLLSGLIALLHSVMRYRLALQQQLITQSRLEAVLNTAVDGIITISAKGQVLSFNAGAERILGYHRDEVIGENVKMLMPQEIANQHDNYLSAYQSTGIKNIIGSGREVNAEHKNGALIPIRLGVGEVAIPGQKRMFVGFITDLSAQKAMQNQLAQQERHYRTLLTNMPGVAFRCRLDKHWSMLYISPIVKQLTGYDDQQFIDGSVNFDMLISAQHSDYVREQIYSALAQGKKHYSFEYQIQCRDGSRKWVIDKGTFEHTEGEELFIAGVLVDISERQQMEQELVKAKEKAEAAAETKQAFLANMSHEIRTPMNSIIGFSEVLLDSPLNKQQRQQLTNVLQSARSLLHLLNDILDSAKLEQGKVSIELVPFNLLALVDSVVSSFYHSAEHKQLSVALNMDSNLGEHYRGDPQRLRQVLVNLIGNAVKFTEQGSVTVNVHGDNQGVYFEVVDTGIGIAPERVGAIFNPFEQADDSTTRRFGGTGLGTTISRQLVQLMGGDIGVTSTLGQGSTFYFTLPLKQVAGEHVNEQSSLTPLSEMPKLRILVADDVPQNRELLQLRLTKLGHQVEAADDGEQAVQLATSNSYDIVLMDIHMPKCDGLQATRQLRQYEQHNEVATTPIIALTASVMGSDREAAKAAGMNGFASKPVVLSDLLTEIARVLDIDLAAHVFAQTNATAHDSQQLVNETQGAELWGSKAHYLKELKHFYRQRNEQLRTLSKYDQLSADQLVDVHTLKGLAGNLALPKLADTLKSIERQKQVQDPHRFALFSCIDELYQYLQNHTDAPSKVVRSHHSDEDFKQLLQEVAQLCDNFEYDSEHSEQLIAATPQQWHKQVMDIANLINEFEFAAAKVAIEQLLEQLQSVQHD</sequence>
<evidence type="ECO:0000259" key="19">
    <source>
        <dbReference type="PROSITE" id="PS50110"/>
    </source>
</evidence>
<dbReference type="AlphaFoldDB" id="A0A0F4PYZ5"/>
<evidence type="ECO:0000259" key="18">
    <source>
        <dbReference type="PROSITE" id="PS50109"/>
    </source>
</evidence>
<dbReference type="OrthoDB" id="9810730at2"/>
<feature type="domain" description="PAS" evidence="20">
    <location>
        <begin position="269"/>
        <end position="338"/>
    </location>
</feature>
<dbReference type="Gene3D" id="3.40.50.2300">
    <property type="match status" value="1"/>
</dbReference>
<dbReference type="FunFam" id="3.30.450.20:FF:000060">
    <property type="entry name" value="Sensor protein FixL"/>
    <property type="match status" value="1"/>
</dbReference>
<feature type="transmembrane region" description="Helical" evidence="17">
    <location>
        <begin position="124"/>
        <end position="143"/>
    </location>
</feature>
<dbReference type="InterPro" id="IPR036890">
    <property type="entry name" value="HATPase_C_sf"/>
</dbReference>
<dbReference type="PROSITE" id="PS50109">
    <property type="entry name" value="HIS_KIN"/>
    <property type="match status" value="1"/>
</dbReference>
<dbReference type="PRINTS" id="PR00344">
    <property type="entry name" value="BCTRLSENSOR"/>
</dbReference>
<dbReference type="GO" id="GO:0006355">
    <property type="term" value="P:regulation of DNA-templated transcription"/>
    <property type="evidence" value="ECO:0007669"/>
    <property type="project" value="InterPro"/>
</dbReference>
<dbReference type="GO" id="GO:0000155">
    <property type="term" value="F:phosphorelay sensor kinase activity"/>
    <property type="evidence" value="ECO:0007669"/>
    <property type="project" value="InterPro"/>
</dbReference>
<dbReference type="NCBIfam" id="TIGR00229">
    <property type="entry name" value="sensory_box"/>
    <property type="match status" value="2"/>
</dbReference>
<dbReference type="InterPro" id="IPR001610">
    <property type="entry name" value="PAC"/>
</dbReference>
<dbReference type="InterPro" id="IPR035965">
    <property type="entry name" value="PAS-like_dom_sf"/>
</dbReference>
<dbReference type="CDD" id="cd17546">
    <property type="entry name" value="REC_hyHK_CKI1_RcsC-like"/>
    <property type="match status" value="1"/>
</dbReference>
<evidence type="ECO:0000256" key="9">
    <source>
        <dbReference type="ARBA" id="ARBA00022777"/>
    </source>
</evidence>
<dbReference type="InterPro" id="IPR013767">
    <property type="entry name" value="PAS_fold"/>
</dbReference>
<evidence type="ECO:0000256" key="10">
    <source>
        <dbReference type="ARBA" id="ARBA00022840"/>
    </source>
</evidence>
<dbReference type="FunFam" id="3.30.565.10:FF:000078">
    <property type="entry name" value="Two-component sensor histidine kinase"/>
    <property type="match status" value="1"/>
</dbReference>
<evidence type="ECO:0000256" key="13">
    <source>
        <dbReference type="ARBA" id="ARBA00023136"/>
    </source>
</evidence>
<dbReference type="Pfam" id="PF00072">
    <property type="entry name" value="Response_reg"/>
    <property type="match status" value="1"/>
</dbReference>
<feature type="domain" description="Response regulatory" evidence="19">
    <location>
        <begin position="783"/>
        <end position="902"/>
    </location>
</feature>
<dbReference type="SUPFAM" id="SSF55785">
    <property type="entry name" value="PYP-like sensor domain (PAS domain)"/>
    <property type="match status" value="2"/>
</dbReference>
<keyword evidence="8" id="KW-0547">Nucleotide-binding</keyword>
<dbReference type="InterPro" id="IPR011006">
    <property type="entry name" value="CheY-like_superfamily"/>
</dbReference>
<dbReference type="GO" id="GO:0005886">
    <property type="term" value="C:plasma membrane"/>
    <property type="evidence" value="ECO:0007669"/>
    <property type="project" value="UniProtKB-SubCell"/>
</dbReference>
<evidence type="ECO:0000256" key="17">
    <source>
        <dbReference type="PROSITE-ProRule" id="PRU00244"/>
    </source>
</evidence>
<keyword evidence="11 17" id="KW-1133">Transmembrane helix</keyword>
<evidence type="ECO:0000256" key="16">
    <source>
        <dbReference type="PROSITE-ProRule" id="PRU00169"/>
    </source>
</evidence>
<dbReference type="CDD" id="cd16922">
    <property type="entry name" value="HATPase_EvgS-ArcB-TorS-like"/>
    <property type="match status" value="1"/>
</dbReference>
<evidence type="ECO:0000256" key="1">
    <source>
        <dbReference type="ARBA" id="ARBA00000085"/>
    </source>
</evidence>
<evidence type="ECO:0000256" key="3">
    <source>
        <dbReference type="ARBA" id="ARBA00012438"/>
    </source>
</evidence>
<dbReference type="Proteomes" id="UP000033664">
    <property type="component" value="Unassembled WGS sequence"/>
</dbReference>
<feature type="transmembrane region" description="Helical" evidence="17">
    <location>
        <begin position="155"/>
        <end position="178"/>
    </location>
</feature>
<dbReference type="EC" id="2.7.13.3" evidence="3"/>
<feature type="domain" description="PAS" evidence="20">
    <location>
        <begin position="398"/>
        <end position="472"/>
    </location>
</feature>
<comment type="caution">
    <text evidence="23">The sequence shown here is derived from an EMBL/GenBank/DDBJ whole genome shotgun (WGS) entry which is preliminary data.</text>
</comment>
<dbReference type="PANTHER" id="PTHR45339:SF1">
    <property type="entry name" value="HYBRID SIGNAL TRANSDUCTION HISTIDINE KINASE J"/>
    <property type="match status" value="1"/>
</dbReference>
<dbReference type="InterPro" id="IPR000700">
    <property type="entry name" value="PAS-assoc_C"/>
</dbReference>
<dbReference type="PROSITE" id="PS50924">
    <property type="entry name" value="MHYT"/>
    <property type="match status" value="1"/>
</dbReference>
<evidence type="ECO:0000256" key="15">
    <source>
        <dbReference type="ARBA" id="ARBA00070616"/>
    </source>
</evidence>
<dbReference type="GO" id="GO:0005524">
    <property type="term" value="F:ATP binding"/>
    <property type="evidence" value="ECO:0007669"/>
    <property type="project" value="UniProtKB-KW"/>
</dbReference>
<keyword evidence="4" id="KW-1003">Cell membrane</keyword>
<keyword evidence="9" id="KW-0418">Kinase</keyword>
<keyword evidence="7 17" id="KW-0812">Transmembrane</keyword>
<evidence type="ECO:0000256" key="11">
    <source>
        <dbReference type="ARBA" id="ARBA00022989"/>
    </source>
</evidence>
<dbReference type="eggNOG" id="COG2205">
    <property type="taxonomic scope" value="Bacteria"/>
</dbReference>
<dbReference type="InterPro" id="IPR036641">
    <property type="entry name" value="HPT_dom_sf"/>
</dbReference>
<dbReference type="InterPro" id="IPR036097">
    <property type="entry name" value="HisK_dim/P_sf"/>
</dbReference>
<dbReference type="SUPFAM" id="SSF47226">
    <property type="entry name" value="Histidine-containing phosphotransfer domain, HPT domain"/>
    <property type="match status" value="1"/>
</dbReference>
<protein>
    <recommendedName>
        <fullName evidence="15">Sensor protein FixL</fullName>
        <ecNumber evidence="3">2.7.13.3</ecNumber>
    </recommendedName>
</protein>
<dbReference type="InterPro" id="IPR003594">
    <property type="entry name" value="HATPase_dom"/>
</dbReference>
<dbReference type="SUPFAM" id="SSF52172">
    <property type="entry name" value="CheY-like"/>
    <property type="match status" value="1"/>
</dbReference>
<accession>A0A0F4PYZ5</accession>
<evidence type="ECO:0000256" key="4">
    <source>
        <dbReference type="ARBA" id="ARBA00022475"/>
    </source>
</evidence>
<dbReference type="InterPro" id="IPR000014">
    <property type="entry name" value="PAS"/>
</dbReference>
<keyword evidence="5 16" id="KW-0597">Phosphoprotein</keyword>
<dbReference type="InterPro" id="IPR005330">
    <property type="entry name" value="MHYT_dom"/>
</dbReference>
<dbReference type="SMART" id="SM00086">
    <property type="entry name" value="PAC"/>
    <property type="match status" value="2"/>
</dbReference>
<dbReference type="SMART" id="SM00448">
    <property type="entry name" value="REC"/>
    <property type="match status" value="1"/>
</dbReference>
<dbReference type="InterPro" id="IPR003661">
    <property type="entry name" value="HisK_dim/P_dom"/>
</dbReference>
<keyword evidence="10" id="KW-0067">ATP-binding</keyword>
<dbReference type="PATRIC" id="fig|151081.8.peg.64"/>
<evidence type="ECO:0000256" key="12">
    <source>
        <dbReference type="ARBA" id="ARBA00023012"/>
    </source>
</evidence>
<evidence type="ECO:0000313" key="23">
    <source>
        <dbReference type="EMBL" id="KJZ01240.1"/>
    </source>
</evidence>
<dbReference type="InterPro" id="IPR005467">
    <property type="entry name" value="His_kinase_dom"/>
</dbReference>
<proteinExistence type="predicted"/>
<dbReference type="GeneID" id="58227898"/>
<evidence type="ECO:0000259" key="20">
    <source>
        <dbReference type="PROSITE" id="PS50112"/>
    </source>
</evidence>
<dbReference type="Gene3D" id="3.30.565.10">
    <property type="entry name" value="Histidine kinase-like ATPase, C-terminal domain"/>
    <property type="match status" value="1"/>
</dbReference>
<evidence type="ECO:0000256" key="7">
    <source>
        <dbReference type="ARBA" id="ARBA00022692"/>
    </source>
</evidence>
<feature type="domain" description="PAC" evidence="21">
    <location>
        <begin position="476"/>
        <end position="527"/>
    </location>
</feature>
<dbReference type="Pfam" id="PF08447">
    <property type="entry name" value="PAS_3"/>
    <property type="match status" value="1"/>
</dbReference>
<feature type="transmembrane region" description="Helical" evidence="17">
    <location>
        <begin position="20"/>
        <end position="40"/>
    </location>
</feature>
<reference evidence="23 24" key="1">
    <citation type="journal article" date="2015" name="BMC Genomics">
        <title>Genome mining reveals unlocked bioactive potential of marine Gram-negative bacteria.</title>
        <authorList>
            <person name="Machado H."/>
            <person name="Sonnenschein E.C."/>
            <person name="Melchiorsen J."/>
            <person name="Gram L."/>
        </authorList>
    </citation>
    <scope>NUCLEOTIDE SEQUENCE [LARGE SCALE GENOMIC DNA]</scope>
    <source>
        <strain evidence="23 24">S3137</strain>
    </source>
</reference>
<dbReference type="Pfam" id="PF00989">
    <property type="entry name" value="PAS"/>
    <property type="match status" value="1"/>
</dbReference>
<dbReference type="PROSITE" id="PS50112">
    <property type="entry name" value="PAS"/>
    <property type="match status" value="2"/>
</dbReference>
<dbReference type="InterPro" id="IPR001789">
    <property type="entry name" value="Sig_transdc_resp-reg_receiver"/>
</dbReference>
<dbReference type="PROSITE" id="PS50113">
    <property type="entry name" value="PAC"/>
    <property type="match status" value="1"/>
</dbReference>
<evidence type="ECO:0000256" key="6">
    <source>
        <dbReference type="ARBA" id="ARBA00022679"/>
    </source>
</evidence>
<dbReference type="EMBL" id="JXXZ01000004">
    <property type="protein sequence ID" value="KJZ01240.1"/>
    <property type="molecule type" value="Genomic_DNA"/>
</dbReference>
<dbReference type="eggNOG" id="COG3300">
    <property type="taxonomic scope" value="Bacteria"/>
</dbReference>
<evidence type="ECO:0000259" key="22">
    <source>
        <dbReference type="PROSITE" id="PS50924"/>
    </source>
</evidence>
<dbReference type="SUPFAM" id="SSF55874">
    <property type="entry name" value="ATPase domain of HSP90 chaperone/DNA topoisomerase II/histidine kinase"/>
    <property type="match status" value="1"/>
</dbReference>
<evidence type="ECO:0000256" key="5">
    <source>
        <dbReference type="ARBA" id="ARBA00022553"/>
    </source>
</evidence>
<feature type="transmembrane region" description="Helical" evidence="17">
    <location>
        <begin position="61"/>
        <end position="83"/>
    </location>
</feature>
<dbReference type="PROSITE" id="PS50110">
    <property type="entry name" value="RESPONSE_REGULATORY"/>
    <property type="match status" value="1"/>
</dbReference>
<name>A0A0F4PYZ5_9GAMM</name>
<evidence type="ECO:0000256" key="8">
    <source>
        <dbReference type="ARBA" id="ARBA00022741"/>
    </source>
</evidence>
<gene>
    <name evidence="23" type="ORF">TW72_05265</name>
</gene>
<dbReference type="Gene3D" id="3.30.450.20">
    <property type="entry name" value="PAS domain"/>
    <property type="match status" value="2"/>
</dbReference>
<comment type="subcellular location">
    <subcellularLocation>
        <location evidence="2">Cell membrane</location>
        <topology evidence="2">Multi-pass membrane protein</topology>
    </subcellularLocation>
</comment>
<dbReference type="SMART" id="SM00091">
    <property type="entry name" value="PAS"/>
    <property type="match status" value="2"/>
</dbReference>
<feature type="transmembrane region" description="Helical" evidence="17">
    <location>
        <begin position="89"/>
        <end position="112"/>
    </location>
</feature>
<evidence type="ECO:0000256" key="14">
    <source>
        <dbReference type="ARBA" id="ARBA00059827"/>
    </source>
</evidence>
<organism evidence="23 24">
    <name type="scientific">Pseudoalteromonas ruthenica</name>
    <dbReference type="NCBI Taxonomy" id="151081"/>
    <lineage>
        <taxon>Bacteria</taxon>
        <taxon>Pseudomonadati</taxon>
        <taxon>Pseudomonadota</taxon>
        <taxon>Gammaproteobacteria</taxon>
        <taxon>Alteromonadales</taxon>
        <taxon>Pseudoalteromonadaceae</taxon>
        <taxon>Pseudoalteromonas</taxon>
    </lineage>
</organism>
<dbReference type="InterPro" id="IPR004358">
    <property type="entry name" value="Sig_transdc_His_kin-like_C"/>
</dbReference>
<dbReference type="RefSeq" id="WP_045978096.1">
    <property type="nucleotide sequence ID" value="NZ_JXXY01000001.1"/>
</dbReference>
<comment type="catalytic activity">
    <reaction evidence="1">
        <text>ATP + protein L-histidine = ADP + protein N-phospho-L-histidine.</text>
        <dbReference type="EC" id="2.7.13.3"/>
    </reaction>
</comment>
<dbReference type="Gene3D" id="1.10.287.130">
    <property type="match status" value="1"/>
</dbReference>
<dbReference type="PANTHER" id="PTHR45339">
    <property type="entry name" value="HYBRID SIGNAL TRANSDUCTION HISTIDINE KINASE J"/>
    <property type="match status" value="1"/>
</dbReference>